<reference evidence="2" key="2">
    <citation type="journal article" date="2015" name="Fish Shellfish Immunol.">
        <title>Early steps in the European eel (Anguilla anguilla)-Vibrio vulnificus interaction in the gills: Role of the RtxA13 toxin.</title>
        <authorList>
            <person name="Callol A."/>
            <person name="Pajuelo D."/>
            <person name="Ebbesson L."/>
            <person name="Teles M."/>
            <person name="MacKenzie S."/>
            <person name="Amaro C."/>
        </authorList>
    </citation>
    <scope>NUCLEOTIDE SEQUENCE</scope>
</reference>
<feature type="compositionally biased region" description="Basic and acidic residues" evidence="1">
    <location>
        <begin position="27"/>
        <end position="38"/>
    </location>
</feature>
<feature type="compositionally biased region" description="Polar residues" evidence="1">
    <location>
        <begin position="1"/>
        <end position="25"/>
    </location>
</feature>
<dbReference type="EMBL" id="GBXM01082916">
    <property type="protein sequence ID" value="JAH25661.1"/>
    <property type="molecule type" value="Transcribed_RNA"/>
</dbReference>
<name>A0A0E9R921_ANGAN</name>
<evidence type="ECO:0000256" key="1">
    <source>
        <dbReference type="SAM" id="MobiDB-lite"/>
    </source>
</evidence>
<sequence length="38" mass="4416">MSSHITYSSEIEYTESADASLTNRQLPYEDTRLENHLL</sequence>
<dbReference type="AlphaFoldDB" id="A0A0E9R921"/>
<reference evidence="2" key="1">
    <citation type="submission" date="2014-11" db="EMBL/GenBank/DDBJ databases">
        <authorList>
            <person name="Amaro Gonzalez C."/>
        </authorList>
    </citation>
    <scope>NUCLEOTIDE SEQUENCE</scope>
</reference>
<evidence type="ECO:0000313" key="2">
    <source>
        <dbReference type="EMBL" id="JAH25661.1"/>
    </source>
</evidence>
<protein>
    <submittedName>
        <fullName evidence="2">Uncharacterized protein</fullName>
    </submittedName>
</protein>
<proteinExistence type="predicted"/>
<feature type="region of interest" description="Disordered" evidence="1">
    <location>
        <begin position="1"/>
        <end position="38"/>
    </location>
</feature>
<organism evidence="2">
    <name type="scientific">Anguilla anguilla</name>
    <name type="common">European freshwater eel</name>
    <name type="synonym">Muraena anguilla</name>
    <dbReference type="NCBI Taxonomy" id="7936"/>
    <lineage>
        <taxon>Eukaryota</taxon>
        <taxon>Metazoa</taxon>
        <taxon>Chordata</taxon>
        <taxon>Craniata</taxon>
        <taxon>Vertebrata</taxon>
        <taxon>Euteleostomi</taxon>
        <taxon>Actinopterygii</taxon>
        <taxon>Neopterygii</taxon>
        <taxon>Teleostei</taxon>
        <taxon>Anguilliformes</taxon>
        <taxon>Anguillidae</taxon>
        <taxon>Anguilla</taxon>
    </lineage>
</organism>
<accession>A0A0E9R921</accession>